<dbReference type="SUPFAM" id="SSF159042">
    <property type="entry name" value="Plus3-like"/>
    <property type="match status" value="1"/>
</dbReference>
<dbReference type="SUPFAM" id="SSF50998">
    <property type="entry name" value="Quinoprotein alcohol dehydrogenase-like"/>
    <property type="match status" value="1"/>
</dbReference>
<keyword evidence="9" id="KW-1185">Reference proteome</keyword>
<proteinExistence type="predicted"/>
<keyword evidence="4" id="KW-0677">Repeat</keyword>
<dbReference type="FunFam" id="3.90.70.200:FF:000009">
    <property type="entry name" value="Uncharacterized protein"/>
    <property type="match status" value="1"/>
</dbReference>
<accession>A0A2A6BZ73</accession>
<dbReference type="GO" id="GO:0036064">
    <property type="term" value="C:ciliary basal body"/>
    <property type="evidence" value="ECO:0007669"/>
    <property type="project" value="EnsemblMetazoa"/>
</dbReference>
<dbReference type="SUPFAM" id="SSF57850">
    <property type="entry name" value="RING/U-box"/>
    <property type="match status" value="1"/>
</dbReference>
<dbReference type="Pfam" id="PF03126">
    <property type="entry name" value="Plus-3"/>
    <property type="match status" value="1"/>
</dbReference>
<dbReference type="InterPro" id="IPR004343">
    <property type="entry name" value="Plus-3_dom"/>
</dbReference>
<reference evidence="9" key="1">
    <citation type="journal article" date="2008" name="Nat. Genet.">
        <title>The Pristionchus pacificus genome provides a unique perspective on nematode lifestyle and parasitism.</title>
        <authorList>
            <person name="Dieterich C."/>
            <person name="Clifton S.W."/>
            <person name="Schuster L.N."/>
            <person name="Chinwalla A."/>
            <person name="Delehaunty K."/>
            <person name="Dinkelacker I."/>
            <person name="Fulton L."/>
            <person name="Fulton R."/>
            <person name="Godfrey J."/>
            <person name="Minx P."/>
            <person name="Mitreva M."/>
            <person name="Roeseler W."/>
            <person name="Tian H."/>
            <person name="Witte H."/>
            <person name="Yang S.P."/>
            <person name="Wilson R.K."/>
            <person name="Sommer R.J."/>
        </authorList>
    </citation>
    <scope>NUCLEOTIDE SEQUENCE [LARGE SCALE GENOMIC DNA]</scope>
    <source>
        <strain evidence="9">PS312</strain>
    </source>
</reference>
<evidence type="ECO:0000256" key="7">
    <source>
        <dbReference type="SAM" id="MobiDB-lite"/>
    </source>
</evidence>
<gene>
    <name evidence="8" type="primary">WBGene00277063</name>
</gene>
<dbReference type="PROSITE" id="PS50294">
    <property type="entry name" value="WD_REPEATS_REGION"/>
    <property type="match status" value="1"/>
</dbReference>
<dbReference type="SMART" id="SM00320">
    <property type="entry name" value="WD40"/>
    <property type="match status" value="5"/>
</dbReference>
<evidence type="ECO:0000256" key="1">
    <source>
        <dbReference type="ARBA" id="ARBA00004138"/>
    </source>
</evidence>
<evidence type="ECO:0000313" key="9">
    <source>
        <dbReference type="Proteomes" id="UP000005239"/>
    </source>
</evidence>
<dbReference type="GO" id="GO:0030991">
    <property type="term" value="C:intraciliary transport particle A"/>
    <property type="evidence" value="ECO:0000318"/>
    <property type="project" value="GO_Central"/>
</dbReference>
<dbReference type="Pfam" id="PF25143">
    <property type="entry name" value="Zn_ribbon_IFT122_C"/>
    <property type="match status" value="1"/>
</dbReference>
<dbReference type="Pfam" id="PF25295">
    <property type="entry name" value="TPR_IFT122"/>
    <property type="match status" value="1"/>
</dbReference>
<dbReference type="Gene3D" id="1.25.40.470">
    <property type="match status" value="1"/>
</dbReference>
<dbReference type="InterPro" id="IPR011047">
    <property type="entry name" value="Quinoprotein_ADH-like_sf"/>
</dbReference>
<dbReference type="GO" id="GO:0097500">
    <property type="term" value="P:receptor localization to non-motile cilium"/>
    <property type="evidence" value="ECO:0007669"/>
    <property type="project" value="EnsemblMetazoa"/>
</dbReference>
<feature type="compositionally biased region" description="Low complexity" evidence="7">
    <location>
        <begin position="547"/>
        <end position="571"/>
    </location>
</feature>
<evidence type="ECO:0000256" key="6">
    <source>
        <dbReference type="ARBA" id="ARBA00023273"/>
    </source>
</evidence>
<dbReference type="GO" id="GO:0097730">
    <property type="term" value="C:non-motile cilium"/>
    <property type="evidence" value="ECO:0000318"/>
    <property type="project" value="GO_Central"/>
</dbReference>
<dbReference type="InterPro" id="IPR056152">
    <property type="entry name" value="Beta-prop_IFT122_2nd"/>
</dbReference>
<dbReference type="SUPFAM" id="SSF50978">
    <property type="entry name" value="WD40 repeat-like"/>
    <property type="match status" value="1"/>
</dbReference>
<dbReference type="PROSITE" id="PS51360">
    <property type="entry name" value="PLUS3"/>
    <property type="match status" value="1"/>
</dbReference>
<name>A0A2A6BZ73_PRIPA</name>
<accession>A0A8R1UUR8</accession>
<organism evidence="8 9">
    <name type="scientific">Pristionchus pacificus</name>
    <name type="common">Parasitic nematode worm</name>
    <dbReference type="NCBI Taxonomy" id="54126"/>
    <lineage>
        <taxon>Eukaryota</taxon>
        <taxon>Metazoa</taxon>
        <taxon>Ecdysozoa</taxon>
        <taxon>Nematoda</taxon>
        <taxon>Chromadorea</taxon>
        <taxon>Rhabditida</taxon>
        <taxon>Rhabditina</taxon>
        <taxon>Diplogasteromorpha</taxon>
        <taxon>Diplogasteroidea</taxon>
        <taxon>Neodiplogasteridae</taxon>
        <taxon>Pristionchus</taxon>
    </lineage>
</organism>
<keyword evidence="3" id="KW-0853">WD repeat</keyword>
<dbReference type="GO" id="GO:0061512">
    <property type="term" value="P:protein localization to cilium"/>
    <property type="evidence" value="ECO:0000318"/>
    <property type="project" value="GO_Central"/>
</dbReference>
<keyword evidence="5" id="KW-0969">Cilium</keyword>
<evidence type="ECO:0000256" key="2">
    <source>
        <dbReference type="ARBA" id="ARBA00019442"/>
    </source>
</evidence>
<evidence type="ECO:0000256" key="3">
    <source>
        <dbReference type="ARBA" id="ARBA00022574"/>
    </source>
</evidence>
<dbReference type="GO" id="GO:1905515">
    <property type="term" value="P:non-motile cilium assembly"/>
    <property type="evidence" value="ECO:0000318"/>
    <property type="project" value="GO_Central"/>
</dbReference>
<dbReference type="PANTHER" id="PTHR12764">
    <property type="entry name" value="WD REPEAT DOMAIN-RELATED"/>
    <property type="match status" value="1"/>
</dbReference>
<dbReference type="InterPro" id="IPR015943">
    <property type="entry name" value="WD40/YVTN_repeat-like_dom_sf"/>
</dbReference>
<feature type="region of interest" description="Disordered" evidence="7">
    <location>
        <begin position="545"/>
        <end position="578"/>
    </location>
</feature>
<keyword evidence="6" id="KW-0966">Cell projection</keyword>
<dbReference type="GO" id="GO:0035721">
    <property type="term" value="P:intraciliary retrograde transport"/>
    <property type="evidence" value="ECO:0000318"/>
    <property type="project" value="GO_Central"/>
</dbReference>
<dbReference type="InterPro" id="IPR056153">
    <property type="entry name" value="Beta-prop_IFT122_1st"/>
</dbReference>
<sequence>MRPNMLWMENFTGTAEGTSTCVYAIAWKPDGSEILVAVGQNIFIFCATEFINLQTLKGHKDTVYALAWSHDGSKFASGSADKSVIIWTSEHEGILKYTHSDAIQCMTFHPSGLILLSCALTDYAHWSESDKNVNKQKVSGRITACAWSRKGEYFLVALFDGRILLKTFDPADLPNFNARKYNCNREAGSGTDMVHSLQLFSGMGLAQAEGKWNKFLQEKKDDLVLDFDPTCMVWINNDEYLVICGSNCQVQVYTKLGTYLGSVVTMDTWVWIIEPRPKMNQIALGCVDGTFCGYTLFFSTVHALYRDIYTHRNEMTDVTIQHLPSNTNVRIRCNDLVKKVAIYKNKLAVQLSNKTVIYTLVATTNEREPMEYRLVDTVERDLDCSLLVVCALHIITCNEKVLTCYDHKGLKEREWRLPSLVRYIKVVGGPTGKETLVVGVRNGMIYKIFVDNPFPVVQFTHNIAVRQFDVSIDRRIIGIVDENNIGTVVDLKTKETIFQDTRVGSIAVNAQLPSIVCYCGNGRLFIRAGTKKASFAVDAVFGKADSSFDSSSSNSSRSSSPSSRSTSRSRSAGPNKEDLAAKRPVECLEELKLTRLSRFKLARFVHAPFFNKTVIDCYVRIGVGKLLGNPNKDNYKIAQVIDVVETDKVYNVESAKTNKNRSLPTMGDIHKKMKDIASPVEHNYTDDEVNRLAESLRGEMARRWKGLVSKPECFMVVRQRQRRLKRNEDLRPFIVQISVPNISYRFRLIDAFVVGFTGNRVYCLHMYMMRGVEVPYSTQLYQYIESGRFGEAYKVACMGVTEEDWRFLANESFDKLDLTIAHKAYSRVKDYRALDVIHQVQGMTKSNSDGILIRAKILAYNQRFETVAELYKKHGYEHEAMQLFTDLRMFDDAQALMHSTTGETQKSLIRKRANWARDSNEPRLAAEIAIIMMGKLDRNDKDLFLKLGDYLTSKKEYGMATSIYTQLNEMKRLVHMHINANNWNDAFAIANRYPGLSEYVYLEYGRYLAQNDQFEEATQAFHKAGSDSEAYQVIESLATNSVMEGRFTDAAYFYWQQAKQFAERAHRQNDSKYLMKSTEIMKMAEVYYAYDGINLAHNQLFTPLMSESLLHKARFIAAYPKVLKNISMGIVYFFIANVAQEVGAFKLARKGLEKIKSLYVHSNMQRAIDVATLKIRSKRISDDPSLNPKCFVCNLTNGLDGGSICIHCGTETIYCFSSFENLPVVEFFVDEGISEEEAEILIESEPPLTQNPLNPFEKLKRGEKARLDRDKLSQLDGSCVLISNRIGSFPIRYFFNVIPSISVSICPQCNHMFHSDDYEMCLLSTGTCPFCRYRRPTKTNTNQESFMSL</sequence>
<dbReference type="EnsemblMetazoa" id="PPA38694.1">
    <property type="protein sequence ID" value="PPA38694.1"/>
    <property type="gene ID" value="WBGene00277063"/>
</dbReference>
<dbReference type="InterPro" id="IPR001680">
    <property type="entry name" value="WD40_rpt"/>
</dbReference>
<evidence type="ECO:0000313" key="8">
    <source>
        <dbReference type="EnsemblMetazoa" id="PPA38694.1"/>
    </source>
</evidence>
<dbReference type="Gene3D" id="2.130.10.10">
    <property type="entry name" value="YVTN repeat-like/Quinoprotein amine dehydrogenase"/>
    <property type="match status" value="2"/>
</dbReference>
<dbReference type="InterPro" id="IPR039857">
    <property type="entry name" value="Ift122/121"/>
</dbReference>
<evidence type="ECO:0000256" key="5">
    <source>
        <dbReference type="ARBA" id="ARBA00023069"/>
    </source>
</evidence>
<dbReference type="InterPro" id="IPR036128">
    <property type="entry name" value="Plus3-like_sf"/>
</dbReference>
<dbReference type="SMART" id="SM00719">
    <property type="entry name" value="Plus3"/>
    <property type="match status" value="1"/>
</dbReference>
<dbReference type="PANTHER" id="PTHR12764:SF4">
    <property type="entry name" value="INTRAFLAGELLAR TRANSPORT PROTEIN 122 HOMOLOG"/>
    <property type="match status" value="1"/>
</dbReference>
<comment type="subcellular location">
    <subcellularLocation>
        <location evidence="1">Cell projection</location>
        <location evidence="1">Cilium</location>
    </subcellularLocation>
</comment>
<dbReference type="InterPro" id="IPR036322">
    <property type="entry name" value="WD40_repeat_dom_sf"/>
</dbReference>
<reference evidence="8" key="2">
    <citation type="submission" date="2022-06" db="UniProtKB">
        <authorList>
            <consortium name="EnsemblMetazoa"/>
        </authorList>
    </citation>
    <scope>IDENTIFICATION</scope>
    <source>
        <strain evidence="8">PS312</strain>
    </source>
</reference>
<dbReference type="Pfam" id="PF23381">
    <property type="entry name" value="Beta-prop_IFT122_1st"/>
    <property type="match status" value="1"/>
</dbReference>
<dbReference type="GO" id="GO:0003677">
    <property type="term" value="F:DNA binding"/>
    <property type="evidence" value="ECO:0007669"/>
    <property type="project" value="InterPro"/>
</dbReference>
<dbReference type="Gene3D" id="3.90.70.200">
    <property type="entry name" value="Plus-3 domain"/>
    <property type="match status" value="1"/>
</dbReference>
<protein>
    <recommendedName>
        <fullName evidence="2">Intraflagellar transport protein 122 homolog</fullName>
    </recommendedName>
</protein>
<dbReference type="PROSITE" id="PS50082">
    <property type="entry name" value="WD_REPEATS_2"/>
    <property type="match status" value="1"/>
</dbReference>
<evidence type="ECO:0000256" key="4">
    <source>
        <dbReference type="ARBA" id="ARBA00022737"/>
    </source>
</evidence>
<dbReference type="InterPro" id="IPR057411">
    <property type="entry name" value="TPR_IFT122"/>
</dbReference>
<dbReference type="Proteomes" id="UP000005239">
    <property type="component" value="Unassembled WGS sequence"/>
</dbReference>
<dbReference type="GO" id="GO:0046626">
    <property type="term" value="P:regulation of insulin receptor signaling pathway"/>
    <property type="evidence" value="ECO:0007669"/>
    <property type="project" value="EnsemblMetazoa"/>
</dbReference>
<dbReference type="Pfam" id="PF23377">
    <property type="entry name" value="Beta-prop_IFT122_2nd"/>
    <property type="match status" value="1"/>
</dbReference>
<dbReference type="GO" id="GO:0061066">
    <property type="term" value="P:positive regulation of dauer larval development"/>
    <property type="evidence" value="ECO:0007669"/>
    <property type="project" value="EnsemblMetazoa"/>
</dbReference>